<evidence type="ECO:0000256" key="4">
    <source>
        <dbReference type="ARBA" id="ARBA00022692"/>
    </source>
</evidence>
<keyword evidence="4 8" id="KW-0812">Transmembrane</keyword>
<dbReference type="AlphaFoldDB" id="A0A1I5TLT9"/>
<sequence>MNFLSLCFLGAMPLLFISYNHIPVRFRAFLLLVASWGFYLHGSPESFWILLLVTLISYIFGKELEKEKSVFLLTTGITLILSFLVVFKYLGLGLSLPVGISFYTFQTISYLIDVYRQDSHAEKNLLKYALFVSFFPQLVAGPIERPGKLIPQLKSCEKASPSQIKDGLTLLCLGYFKKVSVADFFAPLVDAVFDNPDLASGPSVLFASILFSLQIFADFSGYSDIARGSAKLFGIELSLNFNHPYLSDSLRDFWKRWHMTLTRWLTDYIYIPLGGNRKGQMRLVLNTLIVFIVSGIWHGAGLKFILWGLGHGLIVLLEDITTIKRFRGRLPRAIRIIINFLIVNFLWIFFRAKNMTTAAILIMQFPRNWSNALDNIRDTYYIAGISFDVGILFTITGVLSLYLLPKYLENKKIIGKAAVIIIMAMAVIFTRMYQLESGIENAFIYFRF</sequence>
<evidence type="ECO:0000256" key="2">
    <source>
        <dbReference type="ARBA" id="ARBA00010323"/>
    </source>
</evidence>
<accession>A0A1I5TLT9</accession>
<proteinExistence type="inferred from homology"/>
<feature type="transmembrane region" description="Helical" evidence="8">
    <location>
        <begin position="333"/>
        <end position="350"/>
    </location>
</feature>
<keyword evidence="7 9" id="KW-0012">Acyltransferase</keyword>
<reference evidence="10" key="1">
    <citation type="submission" date="2016-10" db="EMBL/GenBank/DDBJ databases">
        <authorList>
            <person name="Varghese N."/>
            <person name="Submissions S."/>
        </authorList>
    </citation>
    <scope>NUCLEOTIDE SEQUENCE [LARGE SCALE GENOMIC DNA]</scope>
    <source>
        <strain evidence="10">P18</strain>
    </source>
</reference>
<evidence type="ECO:0000256" key="6">
    <source>
        <dbReference type="ARBA" id="ARBA00023136"/>
    </source>
</evidence>
<organism evidence="9 10">
    <name type="scientific">Butyrivibrio proteoclasticus</name>
    <dbReference type="NCBI Taxonomy" id="43305"/>
    <lineage>
        <taxon>Bacteria</taxon>
        <taxon>Bacillati</taxon>
        <taxon>Bacillota</taxon>
        <taxon>Clostridia</taxon>
        <taxon>Lachnospirales</taxon>
        <taxon>Lachnospiraceae</taxon>
        <taxon>Butyrivibrio</taxon>
    </lineage>
</organism>
<comment type="similarity">
    <text evidence="2 7">Belongs to the membrane-bound acyltransferase family.</text>
</comment>
<feature type="transmembrane region" description="Helical" evidence="8">
    <location>
        <begin position="281"/>
        <end position="298"/>
    </location>
</feature>
<dbReference type="Proteomes" id="UP000182624">
    <property type="component" value="Unassembled WGS sequence"/>
</dbReference>
<keyword evidence="3 7" id="KW-1003">Cell membrane</keyword>
<dbReference type="InterPro" id="IPR028362">
    <property type="entry name" value="AlgI"/>
</dbReference>
<evidence type="ECO:0000256" key="7">
    <source>
        <dbReference type="PIRNR" id="PIRNR016636"/>
    </source>
</evidence>
<dbReference type="EMBL" id="FOXO01000009">
    <property type="protein sequence ID" value="SFP83577.1"/>
    <property type="molecule type" value="Genomic_DNA"/>
</dbReference>
<keyword evidence="7 9" id="KW-0808">Transferase</keyword>
<dbReference type="PIRSF" id="PIRSF500217">
    <property type="entry name" value="AlgI"/>
    <property type="match status" value="1"/>
</dbReference>
<evidence type="ECO:0000256" key="5">
    <source>
        <dbReference type="ARBA" id="ARBA00022989"/>
    </source>
</evidence>
<dbReference type="GO" id="GO:0042121">
    <property type="term" value="P:alginic acid biosynthetic process"/>
    <property type="evidence" value="ECO:0007669"/>
    <property type="project" value="InterPro"/>
</dbReference>
<dbReference type="OrthoDB" id="9805788at2"/>
<dbReference type="PANTHER" id="PTHR13285:SF18">
    <property type="entry name" value="PROTEIN-CYSTEINE N-PALMITOYLTRANSFERASE RASP"/>
    <property type="match status" value="1"/>
</dbReference>
<comment type="subcellular location">
    <subcellularLocation>
        <location evidence="1">Cell membrane</location>
        <topology evidence="1">Multi-pass membrane protein</topology>
    </subcellularLocation>
</comment>
<evidence type="ECO:0000256" key="3">
    <source>
        <dbReference type="ARBA" id="ARBA00022475"/>
    </source>
</evidence>
<gene>
    <name evidence="9" type="ORF">SAMN04487928_10984</name>
</gene>
<evidence type="ECO:0000313" key="10">
    <source>
        <dbReference type="Proteomes" id="UP000182624"/>
    </source>
</evidence>
<feature type="transmembrane region" description="Helical" evidence="8">
    <location>
        <begin position="96"/>
        <end position="113"/>
    </location>
</feature>
<dbReference type="InterPro" id="IPR051085">
    <property type="entry name" value="MB_O-acyltransferase"/>
</dbReference>
<feature type="transmembrane region" description="Helical" evidence="8">
    <location>
        <begin position="380"/>
        <end position="404"/>
    </location>
</feature>
<evidence type="ECO:0000256" key="8">
    <source>
        <dbReference type="SAM" id="Phobius"/>
    </source>
</evidence>
<keyword evidence="10" id="KW-1185">Reference proteome</keyword>
<dbReference type="PIRSF" id="PIRSF016636">
    <property type="entry name" value="AlgI_DltB"/>
    <property type="match status" value="1"/>
</dbReference>
<keyword evidence="5 8" id="KW-1133">Transmembrane helix</keyword>
<feature type="transmembrane region" description="Helical" evidence="8">
    <location>
        <begin position="36"/>
        <end position="58"/>
    </location>
</feature>
<evidence type="ECO:0000256" key="1">
    <source>
        <dbReference type="ARBA" id="ARBA00004651"/>
    </source>
</evidence>
<name>A0A1I5TLT9_9FIRM</name>
<feature type="transmembrane region" description="Helical" evidence="8">
    <location>
        <begin position="413"/>
        <end position="433"/>
    </location>
</feature>
<dbReference type="InterPro" id="IPR004299">
    <property type="entry name" value="MBOAT_fam"/>
</dbReference>
<dbReference type="PANTHER" id="PTHR13285">
    <property type="entry name" value="ACYLTRANSFERASE"/>
    <property type="match status" value="1"/>
</dbReference>
<dbReference type="Pfam" id="PF03062">
    <property type="entry name" value="MBOAT"/>
    <property type="match status" value="1"/>
</dbReference>
<keyword evidence="6 7" id="KW-0472">Membrane</keyword>
<evidence type="ECO:0000313" key="9">
    <source>
        <dbReference type="EMBL" id="SFP83577.1"/>
    </source>
</evidence>
<dbReference type="InterPro" id="IPR024194">
    <property type="entry name" value="Ac/AlaTfrase_AlgI/DltB"/>
</dbReference>
<dbReference type="GO" id="GO:0016746">
    <property type="term" value="F:acyltransferase activity"/>
    <property type="evidence" value="ECO:0007669"/>
    <property type="project" value="UniProtKB-KW"/>
</dbReference>
<dbReference type="GO" id="GO:0005886">
    <property type="term" value="C:plasma membrane"/>
    <property type="evidence" value="ECO:0007669"/>
    <property type="project" value="UniProtKB-SubCell"/>
</dbReference>
<feature type="transmembrane region" description="Helical" evidence="8">
    <location>
        <begin position="70"/>
        <end position="90"/>
    </location>
</feature>
<protein>
    <submittedName>
        <fullName evidence="9">D-alanyl-lipoteichoic acid acyltransferase DltB, MBOAT superfamily</fullName>
    </submittedName>
</protein>